<comment type="caution">
    <text evidence="1">The sequence shown here is derived from an EMBL/GenBank/DDBJ whole genome shotgun (WGS) entry which is preliminary data.</text>
</comment>
<dbReference type="KEGG" id="more:E1B28_010445"/>
<protein>
    <submittedName>
        <fullName evidence="1">Uncharacterized protein</fullName>
    </submittedName>
</protein>
<sequence>MANYKRLARSGRDWSNYELKAYNITFAFHAPDKFFPTPDPSLDLVDPAILISPSHVINNPALSDVAVEYLSYLRRTRLMEDSFVIDFTAKTLKLLGYNERCTTIATHYNIPLTIAGDGKCAAPADVCLIHNSNFVLLVLIEDSFLTLRNDSAAQVIAAAIAAFQLNSGKREDHTLQPLDTMTILA</sequence>
<organism evidence="1 2">
    <name type="scientific">Marasmius oreades</name>
    <name type="common">fairy-ring Marasmius</name>
    <dbReference type="NCBI Taxonomy" id="181124"/>
    <lineage>
        <taxon>Eukaryota</taxon>
        <taxon>Fungi</taxon>
        <taxon>Dikarya</taxon>
        <taxon>Basidiomycota</taxon>
        <taxon>Agaricomycotina</taxon>
        <taxon>Agaricomycetes</taxon>
        <taxon>Agaricomycetidae</taxon>
        <taxon>Agaricales</taxon>
        <taxon>Marasmiineae</taxon>
        <taxon>Marasmiaceae</taxon>
        <taxon>Marasmius</taxon>
    </lineage>
</organism>
<evidence type="ECO:0000313" key="1">
    <source>
        <dbReference type="EMBL" id="KAG7091408.1"/>
    </source>
</evidence>
<keyword evidence="2" id="KW-1185">Reference proteome</keyword>
<evidence type="ECO:0000313" key="2">
    <source>
        <dbReference type="Proteomes" id="UP001049176"/>
    </source>
</evidence>
<dbReference type="EMBL" id="CM032186">
    <property type="protein sequence ID" value="KAG7091408.1"/>
    <property type="molecule type" value="Genomic_DNA"/>
</dbReference>
<dbReference type="OrthoDB" id="3253976at2759"/>
<name>A0A9P7RYL7_9AGAR</name>
<gene>
    <name evidence="1" type="ORF">E1B28_010445</name>
</gene>
<dbReference type="AlphaFoldDB" id="A0A9P7RYL7"/>
<accession>A0A9P7RYL7</accession>
<dbReference type="Proteomes" id="UP001049176">
    <property type="component" value="Chromosome 6"/>
</dbReference>
<proteinExistence type="predicted"/>
<dbReference type="RefSeq" id="XP_043007878.1">
    <property type="nucleotide sequence ID" value="XM_043155412.1"/>
</dbReference>
<dbReference type="GeneID" id="66079521"/>
<reference evidence="1" key="1">
    <citation type="journal article" date="2021" name="Genome Biol. Evol.">
        <title>The assembled and annotated genome of the fairy-ring fungus Marasmius oreades.</title>
        <authorList>
            <person name="Hiltunen M."/>
            <person name="Ament-Velasquez S.L."/>
            <person name="Johannesson H."/>
        </authorList>
    </citation>
    <scope>NUCLEOTIDE SEQUENCE</scope>
    <source>
        <strain evidence="1">03SP1</strain>
    </source>
</reference>